<dbReference type="FunFam" id="1.10.150.20:FF:000018">
    <property type="entry name" value="Transcription termination/antitermination protein NusA"/>
    <property type="match status" value="1"/>
</dbReference>
<evidence type="ECO:0000256" key="1">
    <source>
        <dbReference type="ARBA" id="ARBA00022472"/>
    </source>
</evidence>
<keyword evidence="10" id="KW-1185">Reference proteome</keyword>
<dbReference type="Pfam" id="PF14520">
    <property type="entry name" value="HHH_5"/>
    <property type="match status" value="1"/>
</dbReference>
<reference evidence="9 10" key="1">
    <citation type="submission" date="2015-12" db="EMBL/GenBank/DDBJ databases">
        <title>Nitrous oxide reduction kinetics distinguish bacteria harboring typical versus atypical NosZ.</title>
        <authorList>
            <person name="Yoon S."/>
            <person name="Nissen S."/>
            <person name="Park D."/>
            <person name="Sanford R.A."/>
            <person name="Loeffler F.E."/>
        </authorList>
    </citation>
    <scope>NUCLEOTIDE SEQUENCE [LARGE SCALE GENOMIC DNA]</scope>
    <source>
        <strain evidence="9 10">ATCC BAA-841</strain>
    </source>
</reference>
<dbReference type="InterPro" id="IPR015946">
    <property type="entry name" value="KH_dom-like_a/b"/>
</dbReference>
<dbReference type="GO" id="GO:0000166">
    <property type="term" value="F:nucleotide binding"/>
    <property type="evidence" value="ECO:0007669"/>
    <property type="project" value="InterPro"/>
</dbReference>
<dbReference type="PROSITE" id="PS50084">
    <property type="entry name" value="KH_TYPE_1"/>
    <property type="match status" value="1"/>
</dbReference>
<keyword evidence="5 7" id="KW-0805">Transcription regulation</keyword>
<dbReference type="STRING" id="281362.AT959_01520"/>
<dbReference type="FunFam" id="3.30.300.20:FF:000005">
    <property type="entry name" value="Transcription termination/antitermination protein NusA"/>
    <property type="match status" value="1"/>
</dbReference>
<dbReference type="CDD" id="cd02134">
    <property type="entry name" value="KH-II_NusA_rpt1"/>
    <property type="match status" value="1"/>
</dbReference>
<dbReference type="Pfam" id="PF08529">
    <property type="entry name" value="NusA_N"/>
    <property type="match status" value="1"/>
</dbReference>
<dbReference type="InterPro" id="IPR025249">
    <property type="entry name" value="TF_NusA_KH_1st"/>
</dbReference>
<keyword evidence="9" id="KW-0251">Elongation factor</keyword>
<dbReference type="EMBL" id="LODL01000005">
    <property type="protein sequence ID" value="KXB32399.1"/>
    <property type="molecule type" value="Genomic_DNA"/>
</dbReference>
<dbReference type="PANTHER" id="PTHR22648">
    <property type="entry name" value="TRANSCRIPTION TERMINATION FACTOR NUSA"/>
    <property type="match status" value="1"/>
</dbReference>
<keyword evidence="4 7" id="KW-0694">RNA-binding</keyword>
<dbReference type="Pfam" id="PF26594">
    <property type="entry name" value="KH_NusA_2nd"/>
    <property type="match status" value="1"/>
</dbReference>
<dbReference type="InterPro" id="IPR010995">
    <property type="entry name" value="DNA_repair_Rad51/TF_NusA_a-hlx"/>
</dbReference>
<comment type="subunit">
    <text evidence="7">Monomer. Binds directly to the core enzyme of the DNA-dependent RNA polymerase and to nascent RNA.</text>
</comment>
<dbReference type="PROSITE" id="PS50126">
    <property type="entry name" value="S1"/>
    <property type="match status" value="1"/>
</dbReference>
<dbReference type="GO" id="GO:0003723">
    <property type="term" value="F:RNA binding"/>
    <property type="evidence" value="ECO:0007669"/>
    <property type="project" value="UniProtKB-UniRule"/>
</dbReference>
<dbReference type="InterPro" id="IPR003029">
    <property type="entry name" value="S1_domain"/>
</dbReference>
<dbReference type="InterPro" id="IPR010213">
    <property type="entry name" value="TF_NusA"/>
</dbReference>
<keyword evidence="1 7" id="KW-0806">Transcription termination</keyword>
<dbReference type="SUPFAM" id="SSF50249">
    <property type="entry name" value="Nucleic acid-binding proteins"/>
    <property type="match status" value="1"/>
</dbReference>
<organism evidence="9 10">
    <name type="scientific">Dechloromonas denitrificans</name>
    <dbReference type="NCBI Taxonomy" id="281362"/>
    <lineage>
        <taxon>Bacteria</taxon>
        <taxon>Pseudomonadati</taxon>
        <taxon>Pseudomonadota</taxon>
        <taxon>Betaproteobacteria</taxon>
        <taxon>Rhodocyclales</taxon>
        <taxon>Azonexaceae</taxon>
        <taxon>Dechloromonas</taxon>
    </lineage>
</organism>
<dbReference type="Proteomes" id="UP000070186">
    <property type="component" value="Unassembled WGS sequence"/>
</dbReference>
<dbReference type="NCBIfam" id="TIGR01953">
    <property type="entry name" value="NusA"/>
    <property type="match status" value="1"/>
</dbReference>
<keyword evidence="6 7" id="KW-0804">Transcription</keyword>
<sequence length="490" mass="54717">MSREMLLLVDALAREKNVGKEIVFGALELALASATKKRIHDEADVRVSIDRNTGNFESFRRWQVVADNEYVNEYLQVPLSDALKEDPEIEAGDTLEEALEPIDFGRIGAQAAKQVILQKIRDAEREQILADFLDRKEHVVSGTIKRMERGNAIVEAGKIEALLPRDQMIPKENLRVGDRIRAYLLRIDRNARGPQIILSRTAPEFVIRLFDMEVPEIADGLMELKACARDPGMRAKIAVKSNDPRVDPIGTCVGLRGSRVTAVRNEIGGENIDIVLWSADPAQFVIGALSPAEVSSIVVDEEKHVMDVVVDEDNLAIAIGRSGQNVRLASELTGWTINLMTQDESAKRSEAEYAVTRVTFMEKLDIDEELADLLIEEGFSTLEEVAYVPLAEMLEIEGLDEEIVNELRNRARNVLLTEAIATEEQLENVSDDLMGLEGMNKELAAKLASHDVKTRDDLAELAVDELTEMTGIDEERAKEIILKARAHWFE</sequence>
<dbReference type="NCBIfam" id="TIGR01954">
    <property type="entry name" value="nusA_Cterm_rpt"/>
    <property type="match status" value="2"/>
</dbReference>
<keyword evidence="3 7" id="KW-0889">Transcription antitermination</keyword>
<dbReference type="CDD" id="cd22529">
    <property type="entry name" value="KH-II_NusA_rpt2"/>
    <property type="match status" value="1"/>
</dbReference>
<feature type="domain" description="S1 motif" evidence="8">
    <location>
        <begin position="137"/>
        <end position="201"/>
    </location>
</feature>
<dbReference type="Gene3D" id="3.30.1480.10">
    <property type="entry name" value="NusA, N-terminal domain"/>
    <property type="match status" value="1"/>
</dbReference>
<evidence type="ECO:0000313" key="9">
    <source>
        <dbReference type="EMBL" id="KXB32399.1"/>
    </source>
</evidence>
<dbReference type="GO" id="GO:0005829">
    <property type="term" value="C:cytosol"/>
    <property type="evidence" value="ECO:0007669"/>
    <property type="project" value="TreeGrafter"/>
</dbReference>
<dbReference type="Gene3D" id="1.10.150.20">
    <property type="entry name" value="5' to 3' exonuclease, C-terminal subdomain"/>
    <property type="match status" value="2"/>
</dbReference>
<evidence type="ECO:0000256" key="5">
    <source>
        <dbReference type="ARBA" id="ARBA00023015"/>
    </source>
</evidence>
<keyword evidence="2 7" id="KW-0963">Cytoplasm</keyword>
<evidence type="ECO:0000256" key="4">
    <source>
        <dbReference type="ARBA" id="ARBA00022884"/>
    </source>
</evidence>
<accession>A0A133XN94</accession>
<dbReference type="Pfam" id="PF00575">
    <property type="entry name" value="S1"/>
    <property type="match status" value="1"/>
</dbReference>
<dbReference type="Gene3D" id="3.30.300.20">
    <property type="match status" value="2"/>
</dbReference>
<dbReference type="InterPro" id="IPR009019">
    <property type="entry name" value="KH_sf_prok-type"/>
</dbReference>
<comment type="function">
    <text evidence="7">Participates in both transcription termination and antitermination.</text>
</comment>
<dbReference type="HAMAP" id="MF_00945_B">
    <property type="entry name" value="NusA_B"/>
    <property type="match status" value="1"/>
</dbReference>
<dbReference type="AlphaFoldDB" id="A0A133XN94"/>
<dbReference type="InterPro" id="IPR030842">
    <property type="entry name" value="TF_NusA_bacterial"/>
</dbReference>
<evidence type="ECO:0000259" key="8">
    <source>
        <dbReference type="PROSITE" id="PS50126"/>
    </source>
</evidence>
<dbReference type="GO" id="GO:0006353">
    <property type="term" value="P:DNA-templated transcription termination"/>
    <property type="evidence" value="ECO:0007669"/>
    <property type="project" value="UniProtKB-UniRule"/>
</dbReference>
<evidence type="ECO:0000313" key="10">
    <source>
        <dbReference type="Proteomes" id="UP000070186"/>
    </source>
</evidence>
<protein>
    <recommendedName>
        <fullName evidence="7">Transcription termination/antitermination protein NusA</fullName>
    </recommendedName>
</protein>
<gene>
    <name evidence="7 9" type="primary">nusA</name>
    <name evidence="9" type="ORF">AT959_01520</name>
</gene>
<evidence type="ECO:0000256" key="2">
    <source>
        <dbReference type="ARBA" id="ARBA00022490"/>
    </source>
</evidence>
<proteinExistence type="inferred from homology"/>
<dbReference type="GO" id="GO:0003746">
    <property type="term" value="F:translation elongation factor activity"/>
    <property type="evidence" value="ECO:0007669"/>
    <property type="project" value="UniProtKB-KW"/>
</dbReference>
<dbReference type="InterPro" id="IPR058582">
    <property type="entry name" value="KH_NusA_2nd"/>
</dbReference>
<dbReference type="FunFam" id="3.30.300.20:FF:000002">
    <property type="entry name" value="Transcription termination/antitermination protein NusA"/>
    <property type="match status" value="1"/>
</dbReference>
<evidence type="ECO:0000256" key="6">
    <source>
        <dbReference type="ARBA" id="ARBA00023163"/>
    </source>
</evidence>
<dbReference type="SUPFAM" id="SSF47794">
    <property type="entry name" value="Rad51 N-terminal domain-like"/>
    <property type="match status" value="2"/>
</dbReference>
<dbReference type="InterPro" id="IPR010214">
    <property type="entry name" value="Tscrpt_termin_fac_NusA_C_rpt"/>
</dbReference>
<comment type="similarity">
    <text evidence="7">Belongs to the NusA family.</text>
</comment>
<dbReference type="InterPro" id="IPR012340">
    <property type="entry name" value="NA-bd_OB-fold"/>
</dbReference>
<dbReference type="GO" id="GO:0003700">
    <property type="term" value="F:DNA-binding transcription factor activity"/>
    <property type="evidence" value="ECO:0007669"/>
    <property type="project" value="InterPro"/>
</dbReference>
<dbReference type="PANTHER" id="PTHR22648:SF0">
    <property type="entry name" value="TRANSCRIPTION TERMINATION_ANTITERMINATION PROTEIN NUSA"/>
    <property type="match status" value="1"/>
</dbReference>
<dbReference type="CDD" id="cd04455">
    <property type="entry name" value="S1_NusA"/>
    <property type="match status" value="1"/>
</dbReference>
<dbReference type="Pfam" id="PF13184">
    <property type="entry name" value="KH_NusA_1st"/>
    <property type="match status" value="1"/>
</dbReference>
<evidence type="ECO:0000256" key="7">
    <source>
        <dbReference type="HAMAP-Rule" id="MF_00945"/>
    </source>
</evidence>
<dbReference type="GO" id="GO:0031564">
    <property type="term" value="P:transcription antitermination"/>
    <property type="evidence" value="ECO:0007669"/>
    <property type="project" value="UniProtKB-UniRule"/>
</dbReference>
<comment type="caution">
    <text evidence="9">The sequence shown here is derived from an EMBL/GenBank/DDBJ whole genome shotgun (WGS) entry which is preliminary data.</text>
</comment>
<dbReference type="RefSeq" id="WP_066879868.1">
    <property type="nucleotide sequence ID" value="NZ_LODL01000005.1"/>
</dbReference>
<dbReference type="SUPFAM" id="SSF69705">
    <property type="entry name" value="Transcription factor NusA, N-terminal domain"/>
    <property type="match status" value="1"/>
</dbReference>
<name>A0A133XN94_9RHOO</name>
<comment type="subcellular location">
    <subcellularLocation>
        <location evidence="7">Cytoplasm</location>
    </subcellularLocation>
</comment>
<dbReference type="Gene3D" id="2.40.50.140">
    <property type="entry name" value="Nucleic acid-binding proteins"/>
    <property type="match status" value="1"/>
</dbReference>
<dbReference type="InterPro" id="IPR036555">
    <property type="entry name" value="NusA_N_sf"/>
</dbReference>
<keyword evidence="9" id="KW-0648">Protein biosynthesis</keyword>
<evidence type="ECO:0000256" key="3">
    <source>
        <dbReference type="ARBA" id="ARBA00022814"/>
    </source>
</evidence>
<dbReference type="SMART" id="SM00316">
    <property type="entry name" value="S1"/>
    <property type="match status" value="1"/>
</dbReference>
<dbReference type="SUPFAM" id="SSF54814">
    <property type="entry name" value="Prokaryotic type KH domain (KH-domain type II)"/>
    <property type="match status" value="2"/>
</dbReference>
<dbReference type="InterPro" id="IPR013735">
    <property type="entry name" value="TF_NusA_N"/>
</dbReference>